<evidence type="ECO:0000256" key="4">
    <source>
        <dbReference type="ARBA" id="ARBA00023159"/>
    </source>
</evidence>
<name>A0A835WW99_9CHLO</name>
<dbReference type="GO" id="GO:0003712">
    <property type="term" value="F:transcription coregulator activity"/>
    <property type="evidence" value="ECO:0007669"/>
    <property type="project" value="InterPro"/>
</dbReference>
<evidence type="ECO:0000256" key="2">
    <source>
        <dbReference type="ARBA" id="ARBA00006378"/>
    </source>
</evidence>
<keyword evidence="3 7" id="KW-0805">Transcription regulation</keyword>
<dbReference type="Gene3D" id="1.10.10.1340">
    <property type="entry name" value="Mediator of RNA polymerase II, submodule Med31 (Soh1)"/>
    <property type="match status" value="1"/>
</dbReference>
<dbReference type="Proteomes" id="UP000613740">
    <property type="component" value="Unassembled WGS sequence"/>
</dbReference>
<accession>A0A835WW99</accession>
<evidence type="ECO:0000256" key="6">
    <source>
        <dbReference type="ARBA" id="ARBA00023242"/>
    </source>
</evidence>
<keyword evidence="6 7" id="KW-0539">Nucleus</keyword>
<gene>
    <name evidence="8" type="ORF">HYH02_001818</name>
</gene>
<dbReference type="EMBL" id="JAEHOD010000003">
    <property type="protein sequence ID" value="KAG2453600.1"/>
    <property type="molecule type" value="Genomic_DNA"/>
</dbReference>
<evidence type="ECO:0000256" key="5">
    <source>
        <dbReference type="ARBA" id="ARBA00023163"/>
    </source>
</evidence>
<dbReference type="GO" id="GO:0006355">
    <property type="term" value="P:regulation of DNA-templated transcription"/>
    <property type="evidence" value="ECO:0007669"/>
    <property type="project" value="InterPro"/>
</dbReference>
<protein>
    <recommendedName>
        <fullName evidence="7">Mediator of RNA polymerase II transcription subunit 31</fullName>
    </recommendedName>
</protein>
<evidence type="ECO:0000313" key="8">
    <source>
        <dbReference type="EMBL" id="KAG2453600.1"/>
    </source>
</evidence>
<dbReference type="PANTHER" id="PTHR13186">
    <property type="entry name" value="MEDIATOR OF RNA POLYMERASE II TRANSCRIPTION SUBUNIT 31"/>
    <property type="match status" value="1"/>
</dbReference>
<dbReference type="InterPro" id="IPR038089">
    <property type="entry name" value="Med31_sf"/>
</dbReference>
<dbReference type="OrthoDB" id="10257739at2759"/>
<comment type="caution">
    <text evidence="8">The sequence shown here is derived from an EMBL/GenBank/DDBJ whole genome shotgun (WGS) entry which is preliminary data.</text>
</comment>
<dbReference type="GO" id="GO:0016592">
    <property type="term" value="C:mediator complex"/>
    <property type="evidence" value="ECO:0007669"/>
    <property type="project" value="InterPro"/>
</dbReference>
<keyword evidence="9" id="KW-1185">Reference proteome</keyword>
<dbReference type="Pfam" id="PF05669">
    <property type="entry name" value="Med31"/>
    <property type="match status" value="1"/>
</dbReference>
<evidence type="ECO:0000256" key="7">
    <source>
        <dbReference type="RuleBase" id="RU364129"/>
    </source>
</evidence>
<evidence type="ECO:0000256" key="1">
    <source>
        <dbReference type="ARBA" id="ARBA00004123"/>
    </source>
</evidence>
<keyword evidence="5 7" id="KW-0804">Transcription</keyword>
<reference evidence="8" key="1">
    <citation type="journal article" date="2020" name="bioRxiv">
        <title>Comparative genomics of Chlamydomonas.</title>
        <authorList>
            <person name="Craig R.J."/>
            <person name="Hasan A.R."/>
            <person name="Ness R.W."/>
            <person name="Keightley P.D."/>
        </authorList>
    </citation>
    <scope>NUCLEOTIDE SEQUENCE</scope>
    <source>
        <strain evidence="8">CCAP 11/173</strain>
    </source>
</reference>
<proteinExistence type="inferred from homology"/>
<comment type="subcellular location">
    <subcellularLocation>
        <location evidence="1 7">Nucleus</location>
    </subcellularLocation>
</comment>
<keyword evidence="4 7" id="KW-0010">Activator</keyword>
<evidence type="ECO:0000256" key="3">
    <source>
        <dbReference type="ARBA" id="ARBA00023015"/>
    </source>
</evidence>
<sequence>MQQPARRTWTDQELAITGFERFALELEFVQCLANPLYINWLATKHYFDNPAFLNYLKYLQYWKQPAYAVHITYPHCLFFLDLLQDTDFRTAIKDFSYAEHIRQAQDSFFRNFHSNRVAEAEAEGKAAAAPAADVNGGAGATTA</sequence>
<evidence type="ECO:0000313" key="9">
    <source>
        <dbReference type="Proteomes" id="UP000613740"/>
    </source>
</evidence>
<comment type="subunit">
    <text evidence="7">Component of the Mediator complex.</text>
</comment>
<dbReference type="InterPro" id="IPR008831">
    <property type="entry name" value="Mediator_Med31"/>
</dbReference>
<comment type="similarity">
    <text evidence="2 7">Belongs to the Mediator complex subunit 31 family.</text>
</comment>
<dbReference type="AlphaFoldDB" id="A0A835WW99"/>
<organism evidence="8 9">
    <name type="scientific">Chlamydomonas schloesseri</name>
    <dbReference type="NCBI Taxonomy" id="2026947"/>
    <lineage>
        <taxon>Eukaryota</taxon>
        <taxon>Viridiplantae</taxon>
        <taxon>Chlorophyta</taxon>
        <taxon>core chlorophytes</taxon>
        <taxon>Chlorophyceae</taxon>
        <taxon>CS clade</taxon>
        <taxon>Chlamydomonadales</taxon>
        <taxon>Chlamydomonadaceae</taxon>
        <taxon>Chlamydomonas</taxon>
    </lineage>
</organism>
<comment type="function">
    <text evidence="7">Component of the Mediator complex, a coactivator involved in the regulated transcription of nearly all RNA polymerase II-dependent genes. Mediator functions as a bridge to convey information from gene-specific regulatory proteins to the basal RNA polymerase II transcription machinery. Mediator is recruited to promoters by direct interactions with regulatory proteins and serves as a scaffold for the assembly of a functional preinitiation complex with RNA polymerase II and the general transcription factors.</text>
</comment>